<sequence>MNTLLVTKTRFATTQSVSTKFAGLFTLATLILVFSSGVALAATKENVPRLANGKPDFSGIWEATSAIDFDLEPHSNRKDAPPGAGVVEGGTIPYLPSALEQKKKNFENRNTDDPTLKGYTPGVPRSVYYPEPFQIFQREKDLFLVHQFGHSVRTIYTNNTDHPKDPNDWWLGDSRGKWDGDTLVVDVKNFNDRTWFDKAGNYHSDALHVVEKWKFLDSNTIEYKATIEDVNVFSRPWNISVILHRHREPNFQLIEDYRFTLEYDEFYPPKPPKQ</sequence>
<organism evidence="1 2">
    <name type="scientific">Cellvibrio zantedeschiae</name>
    <dbReference type="NCBI Taxonomy" id="1237077"/>
    <lineage>
        <taxon>Bacteria</taxon>
        <taxon>Pseudomonadati</taxon>
        <taxon>Pseudomonadota</taxon>
        <taxon>Gammaproteobacteria</taxon>
        <taxon>Cellvibrionales</taxon>
        <taxon>Cellvibrionaceae</taxon>
        <taxon>Cellvibrio</taxon>
    </lineage>
</organism>
<protein>
    <submittedName>
        <fullName evidence="1">Uncharacterized protein</fullName>
    </submittedName>
</protein>
<accession>A0ABQ3B2W6</accession>
<evidence type="ECO:0000313" key="1">
    <source>
        <dbReference type="EMBL" id="GGY71739.1"/>
    </source>
</evidence>
<name>A0ABQ3B2W6_9GAMM</name>
<dbReference type="Proteomes" id="UP000619761">
    <property type="component" value="Unassembled WGS sequence"/>
</dbReference>
<comment type="caution">
    <text evidence="1">The sequence shown here is derived from an EMBL/GenBank/DDBJ whole genome shotgun (WGS) entry which is preliminary data.</text>
</comment>
<evidence type="ECO:0000313" key="2">
    <source>
        <dbReference type="Proteomes" id="UP000619761"/>
    </source>
</evidence>
<keyword evidence="2" id="KW-1185">Reference proteome</keyword>
<reference evidence="2" key="1">
    <citation type="journal article" date="2019" name="Int. J. Syst. Evol. Microbiol.">
        <title>The Global Catalogue of Microorganisms (GCM) 10K type strain sequencing project: providing services to taxonomists for standard genome sequencing and annotation.</title>
        <authorList>
            <consortium name="The Broad Institute Genomics Platform"/>
            <consortium name="The Broad Institute Genome Sequencing Center for Infectious Disease"/>
            <person name="Wu L."/>
            <person name="Ma J."/>
        </authorList>
    </citation>
    <scope>NUCLEOTIDE SEQUENCE [LARGE SCALE GENOMIC DNA]</scope>
    <source>
        <strain evidence="2">KCTC 32239</strain>
    </source>
</reference>
<proteinExistence type="predicted"/>
<dbReference type="EMBL" id="BMYZ01000001">
    <property type="protein sequence ID" value="GGY71739.1"/>
    <property type="molecule type" value="Genomic_DNA"/>
</dbReference>
<dbReference type="RefSeq" id="WP_229837717.1">
    <property type="nucleotide sequence ID" value="NZ_BMYZ01000001.1"/>
</dbReference>
<gene>
    <name evidence="1" type="ORF">GCM10011613_15760</name>
</gene>